<accession>A0AAD5E7F7</accession>
<dbReference type="InterPro" id="IPR001910">
    <property type="entry name" value="Inosine/uridine_hydrolase_dom"/>
</dbReference>
<evidence type="ECO:0000259" key="4">
    <source>
        <dbReference type="Pfam" id="PF01156"/>
    </source>
</evidence>
<proteinExistence type="inferred from homology"/>
<dbReference type="GO" id="GO:0006152">
    <property type="term" value="P:purine nucleoside catabolic process"/>
    <property type="evidence" value="ECO:0007669"/>
    <property type="project" value="TreeGrafter"/>
</dbReference>
<name>A0AAD5E7F7_UMBRA</name>
<comment type="similarity">
    <text evidence="1">Belongs to the IUNH family.</text>
</comment>
<dbReference type="InterPro" id="IPR036452">
    <property type="entry name" value="Ribo_hydro-like"/>
</dbReference>
<evidence type="ECO:0000256" key="1">
    <source>
        <dbReference type="ARBA" id="ARBA00009176"/>
    </source>
</evidence>
<evidence type="ECO:0000313" key="5">
    <source>
        <dbReference type="EMBL" id="KAI8578074.1"/>
    </source>
</evidence>
<dbReference type="PANTHER" id="PTHR12304:SF56">
    <property type="entry name" value="HYDROLASE, PUTATIVE (AFU_ORTHOLOGUE AFUA_1G11790)-RELATED"/>
    <property type="match status" value="1"/>
</dbReference>
<gene>
    <name evidence="5" type="ORF">K450DRAFT_248890</name>
</gene>
<organism evidence="5 6">
    <name type="scientific">Umbelopsis ramanniana AG</name>
    <dbReference type="NCBI Taxonomy" id="1314678"/>
    <lineage>
        <taxon>Eukaryota</taxon>
        <taxon>Fungi</taxon>
        <taxon>Fungi incertae sedis</taxon>
        <taxon>Mucoromycota</taxon>
        <taxon>Mucoromycotina</taxon>
        <taxon>Umbelopsidomycetes</taxon>
        <taxon>Umbelopsidales</taxon>
        <taxon>Umbelopsidaceae</taxon>
        <taxon>Umbelopsis</taxon>
    </lineage>
</organism>
<protein>
    <recommendedName>
        <fullName evidence="4">Inosine/uridine-preferring nucleoside hydrolase domain-containing protein</fullName>
    </recommendedName>
</protein>
<dbReference type="EMBL" id="MU620933">
    <property type="protein sequence ID" value="KAI8578074.1"/>
    <property type="molecule type" value="Genomic_DNA"/>
</dbReference>
<evidence type="ECO:0000256" key="2">
    <source>
        <dbReference type="ARBA" id="ARBA00022801"/>
    </source>
</evidence>
<dbReference type="Proteomes" id="UP001206595">
    <property type="component" value="Unassembled WGS sequence"/>
</dbReference>
<dbReference type="GO" id="GO:0008477">
    <property type="term" value="F:purine nucleosidase activity"/>
    <property type="evidence" value="ECO:0007669"/>
    <property type="project" value="TreeGrafter"/>
</dbReference>
<dbReference type="AlphaFoldDB" id="A0AAD5E7F7"/>
<reference evidence="5" key="2">
    <citation type="journal article" date="2022" name="Proc. Natl. Acad. Sci. U.S.A.">
        <title>Diploid-dominant life cycles characterize the early evolution of Fungi.</title>
        <authorList>
            <person name="Amses K.R."/>
            <person name="Simmons D.R."/>
            <person name="Longcore J.E."/>
            <person name="Mondo S.J."/>
            <person name="Seto K."/>
            <person name="Jeronimo G.H."/>
            <person name="Bonds A.E."/>
            <person name="Quandt C.A."/>
            <person name="Davis W.J."/>
            <person name="Chang Y."/>
            <person name="Federici B.A."/>
            <person name="Kuo A."/>
            <person name="LaButti K."/>
            <person name="Pangilinan J."/>
            <person name="Andreopoulos W."/>
            <person name="Tritt A."/>
            <person name="Riley R."/>
            <person name="Hundley H."/>
            <person name="Johnson J."/>
            <person name="Lipzen A."/>
            <person name="Barry K."/>
            <person name="Lang B.F."/>
            <person name="Cuomo C.A."/>
            <person name="Buchler N.E."/>
            <person name="Grigoriev I.V."/>
            <person name="Spatafora J.W."/>
            <person name="Stajich J.E."/>
            <person name="James T.Y."/>
        </authorList>
    </citation>
    <scope>NUCLEOTIDE SEQUENCE</scope>
    <source>
        <strain evidence="5">AG</strain>
    </source>
</reference>
<dbReference type="Gene3D" id="3.90.245.10">
    <property type="entry name" value="Ribonucleoside hydrolase-like"/>
    <property type="match status" value="1"/>
</dbReference>
<keyword evidence="3" id="KW-0326">Glycosidase</keyword>
<sequence>MIQQRVTKVTSSRPCSRSAEPLSVTIIAIGPLTNLALAIQRDPKTFSRAKSVVILGGALVAGNVTPYGEFNFVADALAADLVMSTSKGFNREDNSLRANLISQGEVAPMHIVVLPIDPAECGCIDDKDYQKYILPLRGQGPLNTFINSFLIHAFKSIQELYNMDYIAAYDAFAVLLFLDIVNGDVEKYWTWKWYDMRVETAGKYTKGMSCIDPRAWETPGGVWNDEPNVVQVITQGNGHHFNHGFFERVFNIAWTKN</sequence>
<dbReference type="GO" id="GO:0005829">
    <property type="term" value="C:cytosol"/>
    <property type="evidence" value="ECO:0007669"/>
    <property type="project" value="TreeGrafter"/>
</dbReference>
<dbReference type="PANTHER" id="PTHR12304">
    <property type="entry name" value="INOSINE-URIDINE PREFERRING NUCLEOSIDE HYDROLASE"/>
    <property type="match status" value="1"/>
</dbReference>
<keyword evidence="2" id="KW-0378">Hydrolase</keyword>
<reference evidence="5" key="1">
    <citation type="submission" date="2021-06" db="EMBL/GenBank/DDBJ databases">
        <authorList>
            <consortium name="DOE Joint Genome Institute"/>
            <person name="Mondo S.J."/>
            <person name="Amses K.R."/>
            <person name="Simmons D.R."/>
            <person name="Longcore J.E."/>
            <person name="Seto K."/>
            <person name="Alves G.H."/>
            <person name="Bonds A.E."/>
            <person name="Quandt C.A."/>
            <person name="Davis W.J."/>
            <person name="Chang Y."/>
            <person name="Letcher P.M."/>
            <person name="Powell M.J."/>
            <person name="Kuo A."/>
            <person name="Labutti K."/>
            <person name="Pangilinan J."/>
            <person name="Andreopoulos W."/>
            <person name="Tritt A."/>
            <person name="Riley R."/>
            <person name="Hundley H."/>
            <person name="Johnson J."/>
            <person name="Lipzen A."/>
            <person name="Barry K."/>
            <person name="Berbee M.L."/>
            <person name="Buchler N.E."/>
            <person name="Grigoriev I.V."/>
            <person name="Spatafora J.W."/>
            <person name="Stajich J.E."/>
            <person name="James T.Y."/>
        </authorList>
    </citation>
    <scope>NUCLEOTIDE SEQUENCE</scope>
    <source>
        <strain evidence="5">AG</strain>
    </source>
</reference>
<dbReference type="Pfam" id="PF01156">
    <property type="entry name" value="IU_nuc_hydro"/>
    <property type="match status" value="1"/>
</dbReference>
<dbReference type="GeneID" id="75915651"/>
<feature type="domain" description="Inosine/uridine-preferring nucleoside hydrolase" evidence="4">
    <location>
        <begin position="20"/>
        <end position="241"/>
    </location>
</feature>
<dbReference type="InterPro" id="IPR023186">
    <property type="entry name" value="IUNH"/>
</dbReference>
<dbReference type="SUPFAM" id="SSF53590">
    <property type="entry name" value="Nucleoside hydrolase"/>
    <property type="match status" value="1"/>
</dbReference>
<dbReference type="RefSeq" id="XP_051443078.1">
    <property type="nucleotide sequence ID" value="XM_051590307.1"/>
</dbReference>
<comment type="caution">
    <text evidence="5">The sequence shown here is derived from an EMBL/GenBank/DDBJ whole genome shotgun (WGS) entry which is preliminary data.</text>
</comment>
<evidence type="ECO:0000313" key="6">
    <source>
        <dbReference type="Proteomes" id="UP001206595"/>
    </source>
</evidence>
<keyword evidence="6" id="KW-1185">Reference proteome</keyword>
<evidence type="ECO:0000256" key="3">
    <source>
        <dbReference type="ARBA" id="ARBA00023295"/>
    </source>
</evidence>